<dbReference type="PANTHER" id="PTHR34477:SF5">
    <property type="entry name" value="BSL5627 PROTEIN"/>
    <property type="match status" value="1"/>
</dbReference>
<dbReference type="PROSITE" id="PS50164">
    <property type="entry name" value="GIY_YIG"/>
    <property type="match status" value="1"/>
</dbReference>
<dbReference type="PATRIC" id="fig|314722.6.peg.3250"/>
<reference evidence="3 4" key="1">
    <citation type="journal article" date="2015" name="Genome Announc.">
        <title>Complete Genome Sequence of Pseudoxanthomonas suwonensis Strain J1, a Cellulose-Degrading Bacterium Isolated from Leaf- and Wood-Enriched Soil.</title>
        <authorList>
            <person name="Hou L."/>
            <person name="Jiang J."/>
            <person name="Xu Z."/>
            <person name="Zhou Y."/>
            <person name="Leung F.C."/>
        </authorList>
    </citation>
    <scope>NUCLEOTIDE SEQUENCE [LARGE SCALE GENOMIC DNA]</scope>
    <source>
        <strain evidence="3 4">J1</strain>
    </source>
</reference>
<dbReference type="OrthoDB" id="9807770at2"/>
<dbReference type="CDD" id="cd10448">
    <property type="entry name" value="GIY-YIG_unchar_3"/>
    <property type="match status" value="1"/>
</dbReference>
<comment type="similarity">
    <text evidence="1">Belongs to the UPF0213 family.</text>
</comment>
<dbReference type="Proteomes" id="UP000033067">
    <property type="component" value="Chromosome"/>
</dbReference>
<evidence type="ECO:0000313" key="3">
    <source>
        <dbReference type="EMBL" id="AKC87876.1"/>
    </source>
</evidence>
<gene>
    <name evidence="3" type="ORF">WQ53_15010</name>
</gene>
<dbReference type="InterPro" id="IPR000305">
    <property type="entry name" value="GIY-YIG_endonuc"/>
</dbReference>
<dbReference type="InterPro" id="IPR050190">
    <property type="entry name" value="UPF0213_domain"/>
</dbReference>
<accession>A0A0E3UP95</accession>
<dbReference type="SMART" id="SM00465">
    <property type="entry name" value="GIYc"/>
    <property type="match status" value="1"/>
</dbReference>
<dbReference type="Gene3D" id="3.40.1440.10">
    <property type="entry name" value="GIY-YIG endonuclease"/>
    <property type="match status" value="1"/>
</dbReference>
<dbReference type="InterPro" id="IPR035901">
    <property type="entry name" value="GIY-YIG_endonuc_sf"/>
</dbReference>
<protein>
    <recommendedName>
        <fullName evidence="2">GIY-YIG domain-containing protein</fullName>
    </recommendedName>
</protein>
<keyword evidence="4" id="KW-1185">Reference proteome</keyword>
<dbReference type="EMBL" id="CP011144">
    <property type="protein sequence ID" value="AKC87876.1"/>
    <property type="molecule type" value="Genomic_DNA"/>
</dbReference>
<dbReference type="RefSeq" id="WP_052633491.1">
    <property type="nucleotide sequence ID" value="NZ_CP011144.1"/>
</dbReference>
<feature type="domain" description="GIY-YIG" evidence="2">
    <location>
        <begin position="3"/>
        <end position="79"/>
    </location>
</feature>
<evidence type="ECO:0000256" key="1">
    <source>
        <dbReference type="ARBA" id="ARBA00007435"/>
    </source>
</evidence>
<dbReference type="SUPFAM" id="SSF82771">
    <property type="entry name" value="GIY-YIG endonuclease"/>
    <property type="match status" value="1"/>
</dbReference>
<proteinExistence type="inferred from homology"/>
<dbReference type="AlphaFoldDB" id="A0A0E3UP95"/>
<dbReference type="KEGG" id="psuw:WQ53_15010"/>
<evidence type="ECO:0000259" key="2">
    <source>
        <dbReference type="PROSITE" id="PS50164"/>
    </source>
</evidence>
<dbReference type="Pfam" id="PF01541">
    <property type="entry name" value="GIY-YIG"/>
    <property type="match status" value="1"/>
</dbReference>
<organism evidence="3 4">
    <name type="scientific">Pseudoxanthomonas suwonensis</name>
    <dbReference type="NCBI Taxonomy" id="314722"/>
    <lineage>
        <taxon>Bacteria</taxon>
        <taxon>Pseudomonadati</taxon>
        <taxon>Pseudomonadota</taxon>
        <taxon>Gammaproteobacteria</taxon>
        <taxon>Lysobacterales</taxon>
        <taxon>Lysobacteraceae</taxon>
        <taxon>Pseudoxanthomonas</taxon>
    </lineage>
</organism>
<evidence type="ECO:0000313" key="4">
    <source>
        <dbReference type="Proteomes" id="UP000033067"/>
    </source>
</evidence>
<dbReference type="PANTHER" id="PTHR34477">
    <property type="entry name" value="UPF0213 PROTEIN YHBQ"/>
    <property type="match status" value="1"/>
</dbReference>
<name>A0A0E3UP95_9GAMM</name>
<sequence length="109" mass="13072">MDKQPATYILANQRNGTLYIGVTSDLVGRIWQHREHFVPGFTDRHDVVHLVWYEIHETMESAILREKRLKKWNREWKIRLIEELNPYWNDLWPTICGQGQVTGFPPTRE</sequence>